<feature type="compositionally biased region" description="Basic residues" evidence="1">
    <location>
        <begin position="35"/>
        <end position="60"/>
    </location>
</feature>
<feature type="compositionally biased region" description="Basic and acidic residues" evidence="1">
    <location>
        <begin position="89"/>
        <end position="103"/>
    </location>
</feature>
<comment type="caution">
    <text evidence="2">The sequence shown here is derived from an EMBL/GenBank/DDBJ whole genome shotgun (WGS) entry which is preliminary data.</text>
</comment>
<feature type="region of interest" description="Disordered" evidence="1">
    <location>
        <begin position="251"/>
        <end position="271"/>
    </location>
</feature>
<dbReference type="STRING" id="154538.A0A1M2VTS5"/>
<dbReference type="Proteomes" id="UP000184267">
    <property type="component" value="Unassembled WGS sequence"/>
</dbReference>
<dbReference type="OMA" id="TMPHEKY"/>
<evidence type="ECO:0000313" key="2">
    <source>
        <dbReference type="EMBL" id="OJT11013.1"/>
    </source>
</evidence>
<feature type="compositionally biased region" description="Basic and acidic residues" evidence="1">
    <location>
        <begin position="1"/>
        <end position="30"/>
    </location>
</feature>
<accession>A0A1M2VTS5</accession>
<gene>
    <name evidence="2" type="ORF">TRAPUB_12467</name>
</gene>
<dbReference type="OrthoDB" id="2538345at2759"/>
<sequence>MERPPARDRARDRDRSRDRTKHDDSRRDARSPSPHARRHDRSRSRSPRRRSRSPRNHRSLSRSGSPSHRRDSGRERHERRRGRSASPSRSRDSERKPRRDRSRERRRRSRSSSGSGSGSDDSDYKRRKRRKEKQKKRSGSKERERKERKKSKKEKKKQKNSAAVSHQWGKYGIINESDLYNKEQEFRAWLVEERKINPETTSKEQTKKEFARFVEDYNTATLPHEKFYHMEEYERRMAALRAGEYLPPASDSYDPTADMRAHQSTHKRRAVERDTYMSKEQLMELRRVQNERIEAGKMKLLGMDIKQNMGVRMDGTMFDEDQLNVYFFAPHTMMIMLWLNALMAAARGSYAHDWFGAYSTAGILLNTMWPRPAWSSKF</sequence>
<evidence type="ECO:0000313" key="3">
    <source>
        <dbReference type="Proteomes" id="UP000184267"/>
    </source>
</evidence>
<dbReference type="PANTHER" id="PTHR34689">
    <property type="entry name" value="NUCLEIC ACID-BINDING PROTEIN"/>
    <property type="match status" value="1"/>
</dbReference>
<feature type="compositionally biased region" description="Basic residues" evidence="1">
    <location>
        <begin position="146"/>
        <end position="159"/>
    </location>
</feature>
<dbReference type="PANTHER" id="PTHR34689:SF1">
    <property type="entry name" value="NUCLEIC ACID-BINDING PROTEIN"/>
    <property type="match status" value="1"/>
</dbReference>
<protein>
    <submittedName>
        <fullName evidence="2">Uncharacterized protein</fullName>
    </submittedName>
</protein>
<reference evidence="2 3" key="1">
    <citation type="submission" date="2016-10" db="EMBL/GenBank/DDBJ databases">
        <title>Genome sequence of the basidiomycete white-rot fungus Trametes pubescens.</title>
        <authorList>
            <person name="Makela M.R."/>
            <person name="Granchi Z."/>
            <person name="Peng M."/>
            <person name="De Vries R.P."/>
            <person name="Grigoriev I."/>
            <person name="Riley R."/>
            <person name="Hilden K."/>
        </authorList>
    </citation>
    <scope>NUCLEOTIDE SEQUENCE [LARGE SCALE GENOMIC DNA]</scope>
    <source>
        <strain evidence="2 3">FBCC735</strain>
    </source>
</reference>
<organism evidence="2 3">
    <name type="scientific">Trametes pubescens</name>
    <name type="common">White-rot fungus</name>
    <dbReference type="NCBI Taxonomy" id="154538"/>
    <lineage>
        <taxon>Eukaryota</taxon>
        <taxon>Fungi</taxon>
        <taxon>Dikarya</taxon>
        <taxon>Basidiomycota</taxon>
        <taxon>Agaricomycotina</taxon>
        <taxon>Agaricomycetes</taxon>
        <taxon>Polyporales</taxon>
        <taxon>Polyporaceae</taxon>
        <taxon>Trametes</taxon>
    </lineage>
</organism>
<proteinExistence type="predicted"/>
<evidence type="ECO:0000256" key="1">
    <source>
        <dbReference type="SAM" id="MobiDB-lite"/>
    </source>
</evidence>
<feature type="region of interest" description="Disordered" evidence="1">
    <location>
        <begin position="1"/>
        <end position="165"/>
    </location>
</feature>
<name>A0A1M2VTS5_TRAPU</name>
<dbReference type="AlphaFoldDB" id="A0A1M2VTS5"/>
<dbReference type="EMBL" id="MNAD01000696">
    <property type="protein sequence ID" value="OJT11013.1"/>
    <property type="molecule type" value="Genomic_DNA"/>
</dbReference>
<keyword evidence="3" id="KW-1185">Reference proteome</keyword>
<feature type="compositionally biased region" description="Basic residues" evidence="1">
    <location>
        <begin position="125"/>
        <end position="138"/>
    </location>
</feature>